<accession>A0A430QP21</accession>
<dbReference type="STRING" id="6184.A0A430QP21"/>
<keyword evidence="14" id="KW-0396">Initiation factor</keyword>
<dbReference type="EMBL" id="QMKO01001502">
    <property type="protein sequence ID" value="RTG89463.1"/>
    <property type="molecule type" value="Genomic_DNA"/>
</dbReference>
<dbReference type="Proteomes" id="UP000290809">
    <property type="component" value="Unassembled WGS sequence"/>
</dbReference>
<dbReference type="InterPro" id="IPR023486">
    <property type="entry name" value="TFIIB_CS"/>
</dbReference>
<keyword evidence="10" id="KW-0539">Nucleus</keyword>
<dbReference type="FunFam" id="1.10.472.10:FF:000008">
    <property type="entry name" value="Transcription initiation factor IIB"/>
    <property type="match status" value="1"/>
</dbReference>
<dbReference type="Gene3D" id="1.10.472.170">
    <property type="match status" value="1"/>
</dbReference>
<dbReference type="PROSITE" id="PS00782">
    <property type="entry name" value="TFIIB"/>
    <property type="match status" value="1"/>
</dbReference>
<keyword evidence="6" id="KW-0863">Zinc-finger</keyword>
<organism evidence="14 15">
    <name type="scientific">Schistosoma bovis</name>
    <name type="common">Blood fluke</name>
    <dbReference type="NCBI Taxonomy" id="6184"/>
    <lineage>
        <taxon>Eukaryota</taxon>
        <taxon>Metazoa</taxon>
        <taxon>Spiralia</taxon>
        <taxon>Lophotrochozoa</taxon>
        <taxon>Platyhelminthes</taxon>
        <taxon>Trematoda</taxon>
        <taxon>Digenea</taxon>
        <taxon>Strigeidida</taxon>
        <taxon>Schistosomatoidea</taxon>
        <taxon>Schistosomatidae</taxon>
        <taxon>Schistosoma</taxon>
    </lineage>
</organism>
<evidence type="ECO:0000256" key="7">
    <source>
        <dbReference type="ARBA" id="ARBA00022833"/>
    </source>
</evidence>
<keyword evidence="8" id="KW-0805">Transcription regulation</keyword>
<evidence type="ECO:0000256" key="8">
    <source>
        <dbReference type="ARBA" id="ARBA00023015"/>
    </source>
</evidence>
<sequence length="214" mass="23474">MVFASASCRVIDVGSEWRTFSNDANAKDMCRVGASENFLLDGGDLSTMISGPSPSDSRQLDEHGKPMYRNRRNISAPDRVLLSAFREISQMGEHLNLPKSISTNVQSVTVEDFMSRFCGNLNLNITVQRVANVVARRALNLNLVAGRSPVSVAAAAIYMAAYALGYRKEKREIGDVAGCAEATITCTYRAMHSRASELFPEDVRLAIRPDELPL</sequence>
<evidence type="ECO:0000256" key="6">
    <source>
        <dbReference type="ARBA" id="ARBA00022771"/>
    </source>
</evidence>
<keyword evidence="9" id="KW-0804">Transcription</keyword>
<dbReference type="GO" id="GO:0008270">
    <property type="term" value="F:zinc ion binding"/>
    <property type="evidence" value="ECO:0007669"/>
    <property type="project" value="UniProtKB-KW"/>
</dbReference>
<feature type="region of interest" description="Disordered" evidence="12">
    <location>
        <begin position="50"/>
        <end position="69"/>
    </location>
</feature>
<evidence type="ECO:0000256" key="11">
    <source>
        <dbReference type="ARBA" id="ARBA00031706"/>
    </source>
</evidence>
<evidence type="ECO:0000256" key="10">
    <source>
        <dbReference type="ARBA" id="ARBA00023242"/>
    </source>
</evidence>
<dbReference type="GO" id="GO:0070897">
    <property type="term" value="P:transcription preinitiation complex assembly"/>
    <property type="evidence" value="ECO:0007669"/>
    <property type="project" value="InterPro"/>
</dbReference>
<dbReference type="GO" id="GO:0005634">
    <property type="term" value="C:nucleus"/>
    <property type="evidence" value="ECO:0007669"/>
    <property type="project" value="UniProtKB-SubCell"/>
</dbReference>
<name>A0A430QP21_SCHBO</name>
<evidence type="ECO:0000259" key="13">
    <source>
        <dbReference type="SMART" id="SM00385"/>
    </source>
</evidence>
<comment type="subcellular location">
    <subcellularLocation>
        <location evidence="1">Nucleus</location>
    </subcellularLocation>
</comment>
<evidence type="ECO:0000256" key="1">
    <source>
        <dbReference type="ARBA" id="ARBA00004123"/>
    </source>
</evidence>
<dbReference type="GO" id="GO:0016251">
    <property type="term" value="F:RNA polymerase II general transcription initiation factor activity"/>
    <property type="evidence" value="ECO:0007669"/>
    <property type="project" value="TreeGrafter"/>
</dbReference>
<evidence type="ECO:0000256" key="4">
    <source>
        <dbReference type="ARBA" id="ARBA00022723"/>
    </source>
</evidence>
<dbReference type="Gene3D" id="1.10.472.10">
    <property type="entry name" value="Cyclin-like"/>
    <property type="match status" value="1"/>
</dbReference>
<protein>
    <recommendedName>
        <fullName evidence="3">Transcription initiation factor IIB</fullName>
    </recommendedName>
    <alternativeName>
        <fullName evidence="11">General transcription factor TFIIB</fullName>
    </alternativeName>
</protein>
<dbReference type="SMART" id="SM00385">
    <property type="entry name" value="CYCLIN"/>
    <property type="match status" value="1"/>
</dbReference>
<dbReference type="PANTHER" id="PTHR11618:SF13">
    <property type="entry name" value="TRANSCRIPTION INITIATION FACTOR IIB"/>
    <property type="match status" value="1"/>
</dbReference>
<dbReference type="InterPro" id="IPR013150">
    <property type="entry name" value="TFIIB_cyclin"/>
</dbReference>
<keyword evidence="15" id="KW-1185">Reference proteome</keyword>
<evidence type="ECO:0000256" key="2">
    <source>
        <dbReference type="ARBA" id="ARBA00010857"/>
    </source>
</evidence>
<dbReference type="Pfam" id="PF00382">
    <property type="entry name" value="TFIIB"/>
    <property type="match status" value="1"/>
</dbReference>
<keyword evidence="4" id="KW-0479">Metal-binding</keyword>
<evidence type="ECO:0000256" key="3">
    <source>
        <dbReference type="ARBA" id="ARBA00013932"/>
    </source>
</evidence>
<proteinExistence type="inferred from homology"/>
<dbReference type="GO" id="GO:0097550">
    <property type="term" value="C:transcription preinitiation complex"/>
    <property type="evidence" value="ECO:0007669"/>
    <property type="project" value="TreeGrafter"/>
</dbReference>
<keyword evidence="14" id="KW-0648">Protein biosynthesis</keyword>
<gene>
    <name evidence="14" type="ORF">DC041_0003624</name>
</gene>
<keyword evidence="5" id="KW-0677">Repeat</keyword>
<evidence type="ECO:0000256" key="12">
    <source>
        <dbReference type="SAM" id="MobiDB-lite"/>
    </source>
</evidence>
<comment type="similarity">
    <text evidence="2">Belongs to the TFIIB family.</text>
</comment>
<dbReference type="GO" id="GO:0017025">
    <property type="term" value="F:TBP-class protein binding"/>
    <property type="evidence" value="ECO:0007669"/>
    <property type="project" value="InterPro"/>
</dbReference>
<dbReference type="GO" id="GO:0006367">
    <property type="term" value="P:transcription initiation at RNA polymerase II promoter"/>
    <property type="evidence" value="ECO:0007669"/>
    <property type="project" value="TreeGrafter"/>
</dbReference>
<evidence type="ECO:0000313" key="15">
    <source>
        <dbReference type="Proteomes" id="UP000290809"/>
    </source>
</evidence>
<evidence type="ECO:0000256" key="5">
    <source>
        <dbReference type="ARBA" id="ARBA00022737"/>
    </source>
</evidence>
<dbReference type="PRINTS" id="PR00685">
    <property type="entry name" value="TIFACTORIIB"/>
</dbReference>
<dbReference type="SUPFAM" id="SSF47954">
    <property type="entry name" value="Cyclin-like"/>
    <property type="match status" value="1"/>
</dbReference>
<feature type="domain" description="Cyclin-like" evidence="13">
    <location>
        <begin position="112"/>
        <end position="193"/>
    </location>
</feature>
<reference evidence="14 15" key="1">
    <citation type="journal article" date="2019" name="PLoS Pathog.">
        <title>Genome sequence of the bovine parasite Schistosoma bovis Tanzania.</title>
        <authorList>
            <person name="Oey H."/>
            <person name="Zakrzewski M."/>
            <person name="Gobert G."/>
            <person name="Gravermann K."/>
            <person name="Stoye J."/>
            <person name="Jones M."/>
            <person name="Mcmanus D."/>
            <person name="Krause L."/>
        </authorList>
    </citation>
    <scope>NUCLEOTIDE SEQUENCE [LARGE SCALE GENOMIC DNA]</scope>
    <source>
        <strain evidence="14 15">TAN1997</strain>
    </source>
</reference>
<evidence type="ECO:0000313" key="14">
    <source>
        <dbReference type="EMBL" id="RTG89463.1"/>
    </source>
</evidence>
<keyword evidence="7" id="KW-0862">Zinc</keyword>
<comment type="caution">
    <text evidence="14">The sequence shown here is derived from an EMBL/GenBank/DDBJ whole genome shotgun (WGS) entry which is preliminary data.</text>
</comment>
<dbReference type="InterPro" id="IPR000812">
    <property type="entry name" value="TFIIB"/>
</dbReference>
<dbReference type="InterPro" id="IPR036915">
    <property type="entry name" value="Cyclin-like_sf"/>
</dbReference>
<dbReference type="PANTHER" id="PTHR11618">
    <property type="entry name" value="TRANSCRIPTION INITIATION FACTOR IIB-RELATED"/>
    <property type="match status" value="1"/>
</dbReference>
<dbReference type="GO" id="GO:0003743">
    <property type="term" value="F:translation initiation factor activity"/>
    <property type="evidence" value="ECO:0007669"/>
    <property type="project" value="UniProtKB-KW"/>
</dbReference>
<dbReference type="InterPro" id="IPR013763">
    <property type="entry name" value="Cyclin-like_dom"/>
</dbReference>
<dbReference type="AlphaFoldDB" id="A0A430QP21"/>
<evidence type="ECO:0000256" key="9">
    <source>
        <dbReference type="ARBA" id="ARBA00023163"/>
    </source>
</evidence>